<keyword evidence="3" id="KW-1185">Reference proteome</keyword>
<gene>
    <name evidence="2" type="ORF">J1N35_001322</name>
</gene>
<dbReference type="PANTHER" id="PTHR46508">
    <property type="entry name" value="PHD FINGER FAMILY PROTEIN"/>
    <property type="match status" value="1"/>
</dbReference>
<organism evidence="2 3">
    <name type="scientific">Gossypium stocksii</name>
    <dbReference type="NCBI Taxonomy" id="47602"/>
    <lineage>
        <taxon>Eukaryota</taxon>
        <taxon>Viridiplantae</taxon>
        <taxon>Streptophyta</taxon>
        <taxon>Embryophyta</taxon>
        <taxon>Tracheophyta</taxon>
        <taxon>Spermatophyta</taxon>
        <taxon>Magnoliopsida</taxon>
        <taxon>eudicotyledons</taxon>
        <taxon>Gunneridae</taxon>
        <taxon>Pentapetalae</taxon>
        <taxon>rosids</taxon>
        <taxon>malvids</taxon>
        <taxon>Malvales</taxon>
        <taxon>Malvaceae</taxon>
        <taxon>Malvoideae</taxon>
        <taxon>Gossypium</taxon>
    </lineage>
</organism>
<name>A0A9D3WJW8_9ROSI</name>
<evidence type="ECO:0000313" key="2">
    <source>
        <dbReference type="EMBL" id="KAH1129944.1"/>
    </source>
</evidence>
<dbReference type="Proteomes" id="UP000828251">
    <property type="component" value="Unassembled WGS sequence"/>
</dbReference>
<dbReference type="EMBL" id="JAIQCV010000001">
    <property type="protein sequence ID" value="KAH1129944.1"/>
    <property type="molecule type" value="Genomic_DNA"/>
</dbReference>
<accession>A0A9D3WJW8</accession>
<evidence type="ECO:0000313" key="3">
    <source>
        <dbReference type="Proteomes" id="UP000828251"/>
    </source>
</evidence>
<dbReference type="PANTHER" id="PTHR46508:SF1">
    <property type="entry name" value="PHD FINGER FAMILY PROTEIN"/>
    <property type="match status" value="1"/>
</dbReference>
<feature type="region of interest" description="Disordered" evidence="1">
    <location>
        <begin position="43"/>
        <end position="69"/>
    </location>
</feature>
<protein>
    <submittedName>
        <fullName evidence="2">Uncharacterized protein</fullName>
    </submittedName>
</protein>
<dbReference type="AlphaFoldDB" id="A0A9D3WJW8"/>
<reference evidence="2 3" key="1">
    <citation type="journal article" date="2021" name="Plant Biotechnol. J.">
        <title>Multi-omics assisted identification of the key and species-specific regulatory components of drought-tolerant mechanisms in Gossypium stocksii.</title>
        <authorList>
            <person name="Yu D."/>
            <person name="Ke L."/>
            <person name="Zhang D."/>
            <person name="Wu Y."/>
            <person name="Sun Y."/>
            <person name="Mei J."/>
            <person name="Sun J."/>
            <person name="Sun Y."/>
        </authorList>
    </citation>
    <scope>NUCLEOTIDE SEQUENCE [LARGE SCALE GENOMIC DNA]</scope>
    <source>
        <strain evidence="3">cv. E1</strain>
        <tissue evidence="2">Leaf</tissue>
    </source>
</reference>
<dbReference type="OrthoDB" id="784962at2759"/>
<comment type="caution">
    <text evidence="2">The sequence shown here is derived from an EMBL/GenBank/DDBJ whole genome shotgun (WGS) entry which is preliminary data.</text>
</comment>
<sequence>MDLMQLEENISLNALSLDWVKLVDDWLVDSSVIQSTSSTVGFPLKRGPGGRRRRKQSVASEVTADDSDGKSIDWWRGGKLSTHVFQKAVLPASMVRKAAQQGGVRKIFGINYVDDFEIPKRSRQLIWRAAVERSKNAA</sequence>
<evidence type="ECO:0000256" key="1">
    <source>
        <dbReference type="SAM" id="MobiDB-lite"/>
    </source>
</evidence>
<proteinExistence type="predicted"/>